<evidence type="ECO:0000256" key="1">
    <source>
        <dbReference type="SAM" id="SignalP"/>
    </source>
</evidence>
<feature type="non-terminal residue" evidence="2">
    <location>
        <position position="59"/>
    </location>
</feature>
<keyword evidence="1" id="KW-0732">Signal</keyword>
<evidence type="ECO:0000313" key="3">
    <source>
        <dbReference type="Proteomes" id="UP000192501"/>
    </source>
</evidence>
<dbReference type="VEuPathDB" id="MicrosporidiaDB:A0H76_3066"/>
<evidence type="ECO:0000313" key="2">
    <source>
        <dbReference type="EMBL" id="ORD95359.1"/>
    </source>
</evidence>
<gene>
    <name evidence="2" type="ORF">A0H76_3066</name>
</gene>
<sequence>MSGLILISLLKTLLSSTLISMFFKPSIKISKSLFLVSVKFIANNGFINDEILLGRFPLI</sequence>
<feature type="chain" id="PRO_5012665022" evidence="1">
    <location>
        <begin position="16"/>
        <end position="59"/>
    </location>
</feature>
<dbReference type="EMBL" id="LTAI01001448">
    <property type="protein sequence ID" value="ORD95359.1"/>
    <property type="molecule type" value="Genomic_DNA"/>
</dbReference>
<name>A0A1X0Q6G7_9MICR</name>
<accession>A0A1X0Q6G7</accession>
<reference evidence="2 3" key="1">
    <citation type="journal article" date="2017" name="Environ. Microbiol.">
        <title>Decay of the glycolytic pathway and adaptation to intranuclear parasitism within Enterocytozoonidae microsporidia.</title>
        <authorList>
            <person name="Wiredu Boakye D."/>
            <person name="Jaroenlak P."/>
            <person name="Prachumwat A."/>
            <person name="Williams T.A."/>
            <person name="Bateman K.S."/>
            <person name="Itsathitphaisarn O."/>
            <person name="Sritunyalucksana K."/>
            <person name="Paszkiewicz K.H."/>
            <person name="Moore K.A."/>
            <person name="Stentiford G.D."/>
            <person name="Williams B.A."/>
        </authorList>
    </citation>
    <scope>NUCLEOTIDE SEQUENCE [LARGE SCALE GENOMIC DNA]</scope>
    <source>
        <strain evidence="3">canceri</strain>
    </source>
</reference>
<comment type="caution">
    <text evidence="2">The sequence shown here is derived from an EMBL/GenBank/DDBJ whole genome shotgun (WGS) entry which is preliminary data.</text>
</comment>
<organism evidence="2 3">
    <name type="scientific">Hepatospora eriocheir</name>
    <dbReference type="NCBI Taxonomy" id="1081669"/>
    <lineage>
        <taxon>Eukaryota</taxon>
        <taxon>Fungi</taxon>
        <taxon>Fungi incertae sedis</taxon>
        <taxon>Microsporidia</taxon>
        <taxon>Hepatosporidae</taxon>
        <taxon>Hepatospora</taxon>
    </lineage>
</organism>
<feature type="signal peptide" evidence="1">
    <location>
        <begin position="1"/>
        <end position="15"/>
    </location>
</feature>
<proteinExistence type="predicted"/>
<protein>
    <submittedName>
        <fullName evidence="2">Uncharacterized protein</fullName>
    </submittedName>
</protein>
<dbReference type="Proteomes" id="UP000192501">
    <property type="component" value="Unassembled WGS sequence"/>
</dbReference>
<dbReference type="AlphaFoldDB" id="A0A1X0Q6G7"/>